<name>A0A445N3M1_9BACT</name>
<evidence type="ECO:0000256" key="1">
    <source>
        <dbReference type="ARBA" id="ARBA00000085"/>
    </source>
</evidence>
<dbReference type="Gene3D" id="3.40.50.2300">
    <property type="match status" value="1"/>
</dbReference>
<dbReference type="SMART" id="SM00387">
    <property type="entry name" value="HATPase_c"/>
    <property type="match status" value="1"/>
</dbReference>
<dbReference type="SUPFAM" id="SSF55874">
    <property type="entry name" value="ATPase domain of HSP90 chaperone/DNA topoisomerase II/histidine kinase"/>
    <property type="match status" value="1"/>
</dbReference>
<dbReference type="InterPro" id="IPR011006">
    <property type="entry name" value="CheY-like_superfamily"/>
</dbReference>
<evidence type="ECO:0000256" key="9">
    <source>
        <dbReference type="ARBA" id="ARBA00022723"/>
    </source>
</evidence>
<dbReference type="Pfam" id="PF08447">
    <property type="entry name" value="PAS_3"/>
    <property type="match status" value="1"/>
</dbReference>
<dbReference type="InterPro" id="IPR000700">
    <property type="entry name" value="PAS-assoc_C"/>
</dbReference>
<dbReference type="InterPro" id="IPR005467">
    <property type="entry name" value="His_kinase_dom"/>
</dbReference>
<dbReference type="PRINTS" id="PR00344">
    <property type="entry name" value="BCTRLSENSOR"/>
</dbReference>
<dbReference type="Pfam" id="PF07730">
    <property type="entry name" value="HisKA_3"/>
    <property type="match status" value="1"/>
</dbReference>
<dbReference type="Gene3D" id="1.20.5.1930">
    <property type="match status" value="1"/>
</dbReference>
<feature type="domain" description="PAS" evidence="19">
    <location>
        <begin position="139"/>
        <end position="219"/>
    </location>
</feature>
<evidence type="ECO:0000256" key="8">
    <source>
        <dbReference type="ARBA" id="ARBA00022679"/>
    </source>
</evidence>
<keyword evidence="7" id="KW-0963">Cytoplasm</keyword>
<comment type="function">
    <text evidence="14">Member of the two-component regulatory system NreB/NreC involved in the control of dissimilatory nitrate/nitrite reduction in response to oxygen. NreB functions as a direct oxygen sensor histidine kinase which is autophosphorylated, in the absence of oxygen, probably at the conserved histidine residue, and transfers its phosphate group probably to a conserved aspartate residue of NreC. NreB/NreC activates the expression of the nitrate (narGHJI) and nitrite (nir) reductase operons, as well as the putative nitrate transporter gene narT.</text>
</comment>
<evidence type="ECO:0000256" key="6">
    <source>
        <dbReference type="ARBA" id="ARBA00022485"/>
    </source>
</evidence>
<protein>
    <recommendedName>
        <fullName evidence="5">Oxygen sensor histidine kinase NreB</fullName>
        <ecNumber evidence="4">2.7.13.3</ecNumber>
    </recommendedName>
    <alternativeName>
        <fullName evidence="15">Nitrogen regulation protein B</fullName>
    </alternativeName>
</protein>
<dbReference type="GO" id="GO:0046872">
    <property type="term" value="F:metal ion binding"/>
    <property type="evidence" value="ECO:0007669"/>
    <property type="project" value="UniProtKB-KW"/>
</dbReference>
<evidence type="ECO:0000256" key="7">
    <source>
        <dbReference type="ARBA" id="ARBA00022490"/>
    </source>
</evidence>
<keyword evidence="10" id="KW-0418">Kinase</keyword>
<dbReference type="CDD" id="cd00130">
    <property type="entry name" value="PAS"/>
    <property type="match status" value="1"/>
</dbReference>
<dbReference type="Gene3D" id="3.30.450.20">
    <property type="entry name" value="PAS domain"/>
    <property type="match status" value="1"/>
</dbReference>
<proteinExistence type="predicted"/>
<evidence type="ECO:0000256" key="2">
    <source>
        <dbReference type="ARBA" id="ARBA00001966"/>
    </source>
</evidence>
<reference evidence="21" key="1">
    <citation type="submission" date="2018-01" db="EMBL/GenBank/DDBJ databases">
        <authorList>
            <person name="Regsiter A."/>
            <person name="William W."/>
        </authorList>
    </citation>
    <scope>NUCLEOTIDE SEQUENCE</scope>
    <source>
        <strain evidence="21">TRIP AH-1</strain>
    </source>
</reference>
<keyword evidence="12" id="KW-0902">Two-component regulatory system</keyword>
<dbReference type="GO" id="GO:0016020">
    <property type="term" value="C:membrane"/>
    <property type="evidence" value="ECO:0007669"/>
    <property type="project" value="InterPro"/>
</dbReference>
<dbReference type="InterPro" id="IPR050482">
    <property type="entry name" value="Sensor_HK_TwoCompSys"/>
</dbReference>
<dbReference type="GO" id="GO:0005737">
    <property type="term" value="C:cytoplasm"/>
    <property type="evidence" value="ECO:0007669"/>
    <property type="project" value="UniProtKB-SubCell"/>
</dbReference>
<evidence type="ECO:0000259" key="19">
    <source>
        <dbReference type="PROSITE" id="PS50112"/>
    </source>
</evidence>
<keyword evidence="11" id="KW-0408">Iron</keyword>
<evidence type="ECO:0000313" key="21">
    <source>
        <dbReference type="EMBL" id="SPD76305.1"/>
    </source>
</evidence>
<dbReference type="Pfam" id="PF00072">
    <property type="entry name" value="Response_reg"/>
    <property type="match status" value="1"/>
</dbReference>
<dbReference type="InterPro" id="IPR035965">
    <property type="entry name" value="PAS-like_dom_sf"/>
</dbReference>
<dbReference type="EC" id="2.7.13.3" evidence="4"/>
<dbReference type="InterPro" id="IPR001789">
    <property type="entry name" value="Sig_transdc_resp-reg_receiver"/>
</dbReference>
<keyword evidence="6" id="KW-0004">4Fe-4S</keyword>
<comment type="cofactor">
    <cofactor evidence="2">
        <name>[4Fe-4S] cluster</name>
        <dbReference type="ChEBI" id="CHEBI:49883"/>
    </cofactor>
</comment>
<dbReference type="NCBIfam" id="TIGR00229">
    <property type="entry name" value="sensory_box"/>
    <property type="match status" value="1"/>
</dbReference>
<evidence type="ECO:0000256" key="5">
    <source>
        <dbReference type="ARBA" id="ARBA00017322"/>
    </source>
</evidence>
<dbReference type="SUPFAM" id="SSF52172">
    <property type="entry name" value="CheY-like"/>
    <property type="match status" value="1"/>
</dbReference>
<feature type="domain" description="Histidine kinase" evidence="17">
    <location>
        <begin position="396"/>
        <end position="489"/>
    </location>
</feature>
<gene>
    <name evidence="21" type="ORF">PITCH_A890014</name>
</gene>
<dbReference type="InterPro" id="IPR004358">
    <property type="entry name" value="Sig_transdc_His_kin-like_C"/>
</dbReference>
<dbReference type="Gene3D" id="3.30.565.10">
    <property type="entry name" value="Histidine kinase-like ATPase, C-terminal domain"/>
    <property type="match status" value="1"/>
</dbReference>
<evidence type="ECO:0000256" key="12">
    <source>
        <dbReference type="ARBA" id="ARBA00023012"/>
    </source>
</evidence>
<accession>A0A445N3M1</accession>
<dbReference type="PROSITE" id="PS50109">
    <property type="entry name" value="HIS_KIN"/>
    <property type="match status" value="1"/>
</dbReference>
<organism evidence="21">
    <name type="scientific">uncultured Desulfobacterium sp</name>
    <dbReference type="NCBI Taxonomy" id="201089"/>
    <lineage>
        <taxon>Bacteria</taxon>
        <taxon>Pseudomonadati</taxon>
        <taxon>Thermodesulfobacteriota</taxon>
        <taxon>Desulfobacteria</taxon>
        <taxon>Desulfobacterales</taxon>
        <taxon>Desulfobacteriaceae</taxon>
        <taxon>Desulfobacterium</taxon>
        <taxon>environmental samples</taxon>
    </lineage>
</organism>
<dbReference type="AlphaFoldDB" id="A0A445N3M1"/>
<feature type="domain" description="PAC" evidence="20">
    <location>
        <begin position="223"/>
        <end position="273"/>
    </location>
</feature>
<dbReference type="PROSITE" id="PS50113">
    <property type="entry name" value="PAC"/>
    <property type="match status" value="1"/>
</dbReference>
<dbReference type="SUPFAM" id="SSF55785">
    <property type="entry name" value="PYP-like sensor domain (PAS domain)"/>
    <property type="match status" value="1"/>
</dbReference>
<dbReference type="GO" id="GO:0051539">
    <property type="term" value="F:4 iron, 4 sulfur cluster binding"/>
    <property type="evidence" value="ECO:0007669"/>
    <property type="project" value="UniProtKB-KW"/>
</dbReference>
<evidence type="ECO:0000259" key="17">
    <source>
        <dbReference type="PROSITE" id="PS50109"/>
    </source>
</evidence>
<keyword evidence="16" id="KW-0597">Phosphoprotein</keyword>
<comment type="subcellular location">
    <subcellularLocation>
        <location evidence="3">Cytoplasm</location>
    </subcellularLocation>
</comment>
<evidence type="ECO:0000259" key="20">
    <source>
        <dbReference type="PROSITE" id="PS50113"/>
    </source>
</evidence>
<evidence type="ECO:0000256" key="16">
    <source>
        <dbReference type="PROSITE-ProRule" id="PRU00169"/>
    </source>
</evidence>
<sequence>MSLQGASNETIQQVLMMSPLCIAIIEDEIAHLSLMKRAILKAFNSAEIHHFEDAATCLETIDQINPGIIISDYLMPGMNGIDLLEAVNGRGLDIPVIIITGQGGEDIAVRAMKLGAWDYLVKSADFFTLLPSVIEKVIREKETKDLLREAEEKYRLVVDNAGEGIMVEQAQMVKFYNPRFAEIFGYKMEEFTSGSLMDIVYPEDKSMVAEYLVKLITDGHKPVTCDFRIISADGQLKWLSNNAVQINWGGRPASLNFLSDITERKRTEKRIQSLTHELIRAQERERSTIARELHDTTLQDLVALKLKTDMLLFDQEELPAKVRQWTKEQSDILQQAITSLRNLAYDLHPAGLKQWGLVKTLDNCCHDFSERNGTNVTFNSSGTQALTIGPEAEINLYRLVQEGLNNIRKHADASNVKISMVADPHEIILTIEDDGKGFDVDEREQASIAEKRLGLRSMKERVSLLGGEIKIESYYGKGTKLLIKVPIGG</sequence>
<evidence type="ECO:0000256" key="15">
    <source>
        <dbReference type="ARBA" id="ARBA00030800"/>
    </source>
</evidence>
<dbReference type="PANTHER" id="PTHR24421">
    <property type="entry name" value="NITRATE/NITRITE SENSOR PROTEIN NARX-RELATED"/>
    <property type="match status" value="1"/>
</dbReference>
<dbReference type="EMBL" id="OJIN01000235">
    <property type="protein sequence ID" value="SPD76305.1"/>
    <property type="molecule type" value="Genomic_DNA"/>
</dbReference>
<dbReference type="PROSITE" id="PS50112">
    <property type="entry name" value="PAS"/>
    <property type="match status" value="1"/>
</dbReference>
<feature type="modified residue" description="4-aspartylphosphate" evidence="16">
    <location>
        <position position="72"/>
    </location>
</feature>
<keyword evidence="8" id="KW-0808">Transferase</keyword>
<dbReference type="SMART" id="SM00448">
    <property type="entry name" value="REC"/>
    <property type="match status" value="1"/>
</dbReference>
<dbReference type="GO" id="GO:0000155">
    <property type="term" value="F:phosphorelay sensor kinase activity"/>
    <property type="evidence" value="ECO:0007669"/>
    <property type="project" value="InterPro"/>
</dbReference>
<dbReference type="InterPro" id="IPR000014">
    <property type="entry name" value="PAS"/>
</dbReference>
<dbReference type="CDD" id="cd16917">
    <property type="entry name" value="HATPase_UhpB-NarQ-NarX-like"/>
    <property type="match status" value="1"/>
</dbReference>
<keyword evidence="13" id="KW-0411">Iron-sulfur</keyword>
<dbReference type="GO" id="GO:0046983">
    <property type="term" value="F:protein dimerization activity"/>
    <property type="evidence" value="ECO:0007669"/>
    <property type="project" value="InterPro"/>
</dbReference>
<evidence type="ECO:0000256" key="13">
    <source>
        <dbReference type="ARBA" id="ARBA00023014"/>
    </source>
</evidence>
<dbReference type="InterPro" id="IPR003594">
    <property type="entry name" value="HATPase_dom"/>
</dbReference>
<dbReference type="InterPro" id="IPR011712">
    <property type="entry name" value="Sig_transdc_His_kin_sub3_dim/P"/>
</dbReference>
<keyword evidence="9" id="KW-0479">Metal-binding</keyword>
<dbReference type="InterPro" id="IPR013655">
    <property type="entry name" value="PAS_fold_3"/>
</dbReference>
<evidence type="ECO:0000256" key="10">
    <source>
        <dbReference type="ARBA" id="ARBA00022777"/>
    </source>
</evidence>
<evidence type="ECO:0000259" key="18">
    <source>
        <dbReference type="PROSITE" id="PS50110"/>
    </source>
</evidence>
<feature type="domain" description="Response regulatory" evidence="18">
    <location>
        <begin position="21"/>
        <end position="137"/>
    </location>
</feature>
<dbReference type="SMART" id="SM00091">
    <property type="entry name" value="PAS"/>
    <property type="match status" value="1"/>
</dbReference>
<evidence type="ECO:0000256" key="4">
    <source>
        <dbReference type="ARBA" id="ARBA00012438"/>
    </source>
</evidence>
<evidence type="ECO:0000256" key="11">
    <source>
        <dbReference type="ARBA" id="ARBA00023004"/>
    </source>
</evidence>
<dbReference type="InterPro" id="IPR036890">
    <property type="entry name" value="HATPase_C_sf"/>
</dbReference>
<comment type="catalytic activity">
    <reaction evidence="1">
        <text>ATP + protein L-histidine = ADP + protein N-phospho-L-histidine.</text>
        <dbReference type="EC" id="2.7.13.3"/>
    </reaction>
</comment>
<evidence type="ECO:0000256" key="14">
    <source>
        <dbReference type="ARBA" id="ARBA00024827"/>
    </source>
</evidence>
<evidence type="ECO:0000256" key="3">
    <source>
        <dbReference type="ARBA" id="ARBA00004496"/>
    </source>
</evidence>
<dbReference type="PROSITE" id="PS50110">
    <property type="entry name" value="RESPONSE_REGULATORY"/>
    <property type="match status" value="1"/>
</dbReference>
<dbReference type="Pfam" id="PF02518">
    <property type="entry name" value="HATPase_c"/>
    <property type="match status" value="1"/>
</dbReference>